<evidence type="ECO:0000259" key="3">
    <source>
        <dbReference type="PROSITE" id="PS50835"/>
    </source>
</evidence>
<comment type="caution">
    <text evidence="4">The sequence shown here is derived from an EMBL/GenBank/DDBJ whole genome shotgun (WGS) entry which is preliminary data.</text>
</comment>
<dbReference type="SUPFAM" id="SSF48726">
    <property type="entry name" value="Immunoglobulin"/>
    <property type="match status" value="2"/>
</dbReference>
<dbReference type="InterPro" id="IPR013162">
    <property type="entry name" value="CD80_C2-set"/>
</dbReference>
<keyword evidence="2" id="KW-0812">Transmembrane</keyword>
<keyword evidence="1" id="KW-1015">Disulfide bond</keyword>
<dbReference type="EMBL" id="VSWD01000001">
    <property type="protein sequence ID" value="KAK3108233.1"/>
    <property type="molecule type" value="Genomic_DNA"/>
</dbReference>
<feature type="transmembrane region" description="Helical" evidence="2">
    <location>
        <begin position="373"/>
        <end position="395"/>
    </location>
</feature>
<dbReference type="PROSITE" id="PS50835">
    <property type="entry name" value="IG_LIKE"/>
    <property type="match status" value="2"/>
</dbReference>
<dbReference type="Proteomes" id="UP001186944">
    <property type="component" value="Unassembled WGS sequence"/>
</dbReference>
<dbReference type="InterPro" id="IPR007110">
    <property type="entry name" value="Ig-like_dom"/>
</dbReference>
<evidence type="ECO:0000313" key="5">
    <source>
        <dbReference type="Proteomes" id="UP001186944"/>
    </source>
</evidence>
<keyword evidence="2" id="KW-1133">Transmembrane helix</keyword>
<feature type="domain" description="Ig-like" evidence="3">
    <location>
        <begin position="1"/>
        <end position="113"/>
    </location>
</feature>
<evidence type="ECO:0000313" key="4">
    <source>
        <dbReference type="EMBL" id="KAK3108233.1"/>
    </source>
</evidence>
<dbReference type="InterPro" id="IPR013783">
    <property type="entry name" value="Ig-like_fold"/>
</dbReference>
<protein>
    <recommendedName>
        <fullName evidence="3">Ig-like domain-containing protein</fullName>
    </recommendedName>
</protein>
<dbReference type="PANTHER" id="PTHR45889">
    <property type="entry name" value="IG-LIKE DOMAIN-CONTAINING PROTEIN"/>
    <property type="match status" value="1"/>
</dbReference>
<dbReference type="Pfam" id="PF08205">
    <property type="entry name" value="C2-set_2"/>
    <property type="match status" value="1"/>
</dbReference>
<feature type="domain" description="Ig-like" evidence="3">
    <location>
        <begin position="245"/>
        <end position="347"/>
    </location>
</feature>
<keyword evidence="2" id="KW-0472">Membrane</keyword>
<dbReference type="PANTHER" id="PTHR45889:SF8">
    <property type="entry name" value="IG-LIKE DOMAIN-CONTAINING PROTEIN"/>
    <property type="match status" value="1"/>
</dbReference>
<dbReference type="AlphaFoldDB" id="A0AA89CAJ3"/>
<reference evidence="4" key="1">
    <citation type="submission" date="2019-08" db="EMBL/GenBank/DDBJ databases">
        <title>The improved chromosome-level genome for the pearl oyster Pinctada fucata martensii using PacBio sequencing and Hi-C.</title>
        <authorList>
            <person name="Zheng Z."/>
        </authorList>
    </citation>
    <scope>NUCLEOTIDE SEQUENCE</scope>
    <source>
        <strain evidence="4">ZZ-2019</strain>
        <tissue evidence="4">Adductor muscle</tissue>
    </source>
</reference>
<accession>A0AA89CAJ3</accession>
<keyword evidence="5" id="KW-1185">Reference proteome</keyword>
<dbReference type="CDD" id="cd00096">
    <property type="entry name" value="Ig"/>
    <property type="match status" value="1"/>
</dbReference>
<dbReference type="Gene3D" id="2.60.40.10">
    <property type="entry name" value="Immunoglobulins"/>
    <property type="match status" value="3"/>
</dbReference>
<feature type="non-terminal residue" evidence="4">
    <location>
        <position position="1"/>
    </location>
</feature>
<evidence type="ECO:0000256" key="2">
    <source>
        <dbReference type="SAM" id="Phobius"/>
    </source>
</evidence>
<gene>
    <name evidence="4" type="ORF">FSP39_003697</name>
</gene>
<name>A0AA89CAJ3_PINIB</name>
<proteinExistence type="predicted"/>
<sequence length="424" mass="46932">VGHPNVEIGCTYSNAAPGIDVRTIELQKEWPRGNGVFQTIAIFFPPGGNEPSFSPSFVANQIKDRSTLIQPTNDSMTAKLLIDDIQCEDHGTYKCSVQYHSNSGSGSVAKTVIMKTVATAEAPYAAPVSSVSGGLVENEIMEFTCKADVGKPAGKIHWWLYRINKTMPIDLTNNAIETPVPLVNPGICDSNVVSTLPFHVNKDDNYAKIRCSVDQELLTSPTGKPQDMPYKETDIITVFYPVRRPEITKNPDKVEYDIDIPSISIKCTTIGNPNPFNTNDDEKAKVTWYYKKSMDSQEIFAIRIPHVQVTKRELKLQQLTVSQSGIYVCEVQNSFKGDNYIQRTEVPIRIVNPNHKLTAPSVVEDLDDDDTNLAASIVGDSVIVALLLGIFFLVYKQAASTEDHMYVDADEVTNKRNAAKQNIV</sequence>
<organism evidence="4 5">
    <name type="scientific">Pinctada imbricata</name>
    <name type="common">Atlantic pearl-oyster</name>
    <name type="synonym">Pinctada martensii</name>
    <dbReference type="NCBI Taxonomy" id="66713"/>
    <lineage>
        <taxon>Eukaryota</taxon>
        <taxon>Metazoa</taxon>
        <taxon>Spiralia</taxon>
        <taxon>Lophotrochozoa</taxon>
        <taxon>Mollusca</taxon>
        <taxon>Bivalvia</taxon>
        <taxon>Autobranchia</taxon>
        <taxon>Pteriomorphia</taxon>
        <taxon>Pterioida</taxon>
        <taxon>Pterioidea</taxon>
        <taxon>Pteriidae</taxon>
        <taxon>Pinctada</taxon>
    </lineage>
</organism>
<evidence type="ECO:0000256" key="1">
    <source>
        <dbReference type="ARBA" id="ARBA00023157"/>
    </source>
</evidence>
<dbReference type="InterPro" id="IPR036179">
    <property type="entry name" value="Ig-like_dom_sf"/>
</dbReference>